<evidence type="ECO:0000259" key="1">
    <source>
        <dbReference type="Pfam" id="PF13843"/>
    </source>
</evidence>
<feature type="domain" description="PiggyBac transposable element-derived protein" evidence="1">
    <location>
        <begin position="162"/>
        <end position="263"/>
    </location>
</feature>
<accession>A0ABP1HLH7</accession>
<dbReference type="InterPro" id="IPR029526">
    <property type="entry name" value="PGBD"/>
</dbReference>
<dbReference type="EMBL" id="CAXDID020000036">
    <property type="protein sequence ID" value="CAL5997089.1"/>
    <property type="molecule type" value="Genomic_DNA"/>
</dbReference>
<reference evidence="2 3" key="1">
    <citation type="submission" date="2024-07" db="EMBL/GenBank/DDBJ databases">
        <authorList>
            <person name="Akdeniz Z."/>
        </authorList>
    </citation>
    <scope>NUCLEOTIDE SEQUENCE [LARGE SCALE GENOMIC DNA]</scope>
</reference>
<organism evidence="2 3">
    <name type="scientific">Hexamita inflata</name>
    <dbReference type="NCBI Taxonomy" id="28002"/>
    <lineage>
        <taxon>Eukaryota</taxon>
        <taxon>Metamonada</taxon>
        <taxon>Diplomonadida</taxon>
        <taxon>Hexamitidae</taxon>
        <taxon>Hexamitinae</taxon>
        <taxon>Hexamita</taxon>
    </lineage>
</organism>
<name>A0ABP1HLH7_9EUKA</name>
<dbReference type="Pfam" id="PF13843">
    <property type="entry name" value="DDE_Tnp_1_7"/>
    <property type="match status" value="1"/>
</dbReference>
<gene>
    <name evidence="2" type="ORF">HINF_LOCUS15073</name>
</gene>
<comment type="caution">
    <text evidence="2">The sequence shown here is derived from an EMBL/GenBank/DDBJ whole genome shotgun (WGS) entry which is preliminary data.</text>
</comment>
<protein>
    <submittedName>
        <fullName evidence="2">Transposase_IS4</fullName>
    </submittedName>
</protein>
<sequence>MKNQTELDFYELMLPDCFKDQLKEITNYNMNVLFPKNKQYFLSGEWECYQAAILALFCTGSTNLKKIWDYPDFYGVPFVQEMFNYEDMKNFIESYSVQYRKPKQYELRELLQPSECEEEEEEEEYETDQVLFNDPVILPEQFPVIRGRKITEAVWTTTEIVDRFINAVRAKFLELKQFAKNLSMDELVSASKSRCIHNVLIRGKPHPKGHKHFCVCDAKTGFCFNFFMHYSWVTDDKLSIFKKLLDIFEPGQVTITADNFFFSEQSMKYCTDQINIQINIDYLGSKRRVNNTTQLLTCKKQQTYQLCTHISARSIIIQRESCSNV</sequence>
<keyword evidence="3" id="KW-1185">Reference proteome</keyword>
<evidence type="ECO:0000313" key="2">
    <source>
        <dbReference type="EMBL" id="CAL5997089.1"/>
    </source>
</evidence>
<evidence type="ECO:0000313" key="3">
    <source>
        <dbReference type="Proteomes" id="UP001642409"/>
    </source>
</evidence>
<proteinExistence type="predicted"/>
<dbReference type="Proteomes" id="UP001642409">
    <property type="component" value="Unassembled WGS sequence"/>
</dbReference>